<proteinExistence type="predicted"/>
<evidence type="ECO:0000313" key="2">
    <source>
        <dbReference type="EMBL" id="GES27513.1"/>
    </source>
</evidence>
<feature type="region of interest" description="Disordered" evidence="1">
    <location>
        <begin position="1"/>
        <end position="91"/>
    </location>
</feature>
<name>A0A5M3Y5D2_9ACTN</name>
<protein>
    <submittedName>
        <fullName evidence="2">Uncharacterized protein</fullName>
    </submittedName>
</protein>
<accession>A0A5M3Y5D2</accession>
<evidence type="ECO:0000256" key="1">
    <source>
        <dbReference type="SAM" id="MobiDB-lite"/>
    </source>
</evidence>
<dbReference type="EMBL" id="BLAF01000157">
    <property type="protein sequence ID" value="GES27513.1"/>
    <property type="molecule type" value="Genomic_DNA"/>
</dbReference>
<dbReference type="Proteomes" id="UP000377595">
    <property type="component" value="Unassembled WGS sequence"/>
</dbReference>
<gene>
    <name evidence="2" type="ORF">Aple_104140</name>
</gene>
<comment type="caution">
    <text evidence="2">The sequence shown here is derived from an EMBL/GenBank/DDBJ whole genome shotgun (WGS) entry which is preliminary data.</text>
</comment>
<sequence>MASTSAAFDSGLARGVAPDPDRGVATNPGIAPTGAALNPGLAREGAHDSGRGPRPGADEARLQTDEARLQVATEQPHPTNAAGPSPQPRRQ</sequence>
<dbReference type="AlphaFoldDB" id="A0A5M3Y5D2"/>
<keyword evidence="3" id="KW-1185">Reference proteome</keyword>
<organism evidence="2 3">
    <name type="scientific">Acrocarpospora pleiomorpha</name>
    <dbReference type="NCBI Taxonomy" id="90975"/>
    <lineage>
        <taxon>Bacteria</taxon>
        <taxon>Bacillati</taxon>
        <taxon>Actinomycetota</taxon>
        <taxon>Actinomycetes</taxon>
        <taxon>Streptosporangiales</taxon>
        <taxon>Streptosporangiaceae</taxon>
        <taxon>Acrocarpospora</taxon>
    </lineage>
</organism>
<feature type="compositionally biased region" description="Basic and acidic residues" evidence="1">
    <location>
        <begin position="44"/>
        <end position="68"/>
    </location>
</feature>
<evidence type="ECO:0000313" key="3">
    <source>
        <dbReference type="Proteomes" id="UP000377595"/>
    </source>
</evidence>
<reference evidence="2 3" key="1">
    <citation type="submission" date="2019-10" db="EMBL/GenBank/DDBJ databases">
        <title>Whole genome shotgun sequence of Acrocarpospora pleiomorpha NBRC 16267.</title>
        <authorList>
            <person name="Ichikawa N."/>
            <person name="Kimura A."/>
            <person name="Kitahashi Y."/>
            <person name="Komaki H."/>
            <person name="Oguchi A."/>
        </authorList>
    </citation>
    <scope>NUCLEOTIDE SEQUENCE [LARGE SCALE GENOMIC DNA]</scope>
    <source>
        <strain evidence="2 3">NBRC 16267</strain>
    </source>
</reference>